<organism evidence="6 7">
    <name type="scientific">Primorskyibacter sedentarius</name>
    <dbReference type="NCBI Taxonomy" id="745311"/>
    <lineage>
        <taxon>Bacteria</taxon>
        <taxon>Pseudomonadati</taxon>
        <taxon>Pseudomonadota</taxon>
        <taxon>Alphaproteobacteria</taxon>
        <taxon>Rhodobacterales</taxon>
        <taxon>Roseobacteraceae</taxon>
        <taxon>Primorskyibacter</taxon>
    </lineage>
</organism>
<dbReference type="PANTHER" id="PTHR30136:SF24">
    <property type="entry name" value="HTH-TYPE TRANSCRIPTIONAL REPRESSOR ALLR"/>
    <property type="match status" value="1"/>
</dbReference>
<keyword evidence="1" id="KW-0805">Transcription regulation</keyword>
<evidence type="ECO:0000313" key="6">
    <source>
        <dbReference type="EMBL" id="TCS55265.1"/>
    </source>
</evidence>
<keyword evidence="2" id="KW-0238">DNA-binding</keyword>
<dbReference type="RefSeq" id="WP_165907633.1">
    <property type="nucleotide sequence ID" value="NZ_SLZU01000031.1"/>
</dbReference>
<dbReference type="Pfam" id="PF01614">
    <property type="entry name" value="IclR_C"/>
    <property type="match status" value="1"/>
</dbReference>
<dbReference type="Gene3D" id="1.10.10.10">
    <property type="entry name" value="Winged helix-like DNA-binding domain superfamily/Winged helix DNA-binding domain"/>
    <property type="match status" value="1"/>
</dbReference>
<evidence type="ECO:0000259" key="5">
    <source>
        <dbReference type="PROSITE" id="PS51078"/>
    </source>
</evidence>
<dbReference type="InterPro" id="IPR036390">
    <property type="entry name" value="WH_DNA-bd_sf"/>
</dbReference>
<keyword evidence="7" id="KW-1185">Reference proteome</keyword>
<dbReference type="Proteomes" id="UP000295696">
    <property type="component" value="Unassembled WGS sequence"/>
</dbReference>
<dbReference type="InterPro" id="IPR050707">
    <property type="entry name" value="HTH_MetabolicPath_Reg"/>
</dbReference>
<dbReference type="SUPFAM" id="SSF46785">
    <property type="entry name" value="Winged helix' DNA-binding domain"/>
    <property type="match status" value="1"/>
</dbReference>
<dbReference type="InterPro" id="IPR005471">
    <property type="entry name" value="Tscrpt_reg_IclR_N"/>
</dbReference>
<sequence>MAKHDDPVTASAESAPDLSANSLFVSSLAKGIKILECFDGGKTWLSLNEIDERANIGKSAAQRAVFTLHALGYIRKDEASKRYQISPKMLSLTRNFSSGHNVLEAGMAELLRFHEETGETVNIGERDGKELVCIARIPGRHVVTINVGVGWRFPIYATGPGLVLLAYEPEEVARRILESCDRVAYTKQTVTDLDELMDWLRQIRKDGFVIADQLLSDGEYSVAAPILGADGKILAACNASLPVSRWSLHDLNTKMVPGVCRTTRNISRVVSG</sequence>
<dbReference type="GO" id="GO:0045892">
    <property type="term" value="P:negative regulation of DNA-templated transcription"/>
    <property type="evidence" value="ECO:0007669"/>
    <property type="project" value="TreeGrafter"/>
</dbReference>
<dbReference type="PROSITE" id="PS51078">
    <property type="entry name" value="ICLR_ED"/>
    <property type="match status" value="1"/>
</dbReference>
<dbReference type="SMART" id="SM00346">
    <property type="entry name" value="HTH_ICLR"/>
    <property type="match status" value="1"/>
</dbReference>
<evidence type="ECO:0000259" key="4">
    <source>
        <dbReference type="PROSITE" id="PS51077"/>
    </source>
</evidence>
<evidence type="ECO:0000256" key="3">
    <source>
        <dbReference type="ARBA" id="ARBA00023163"/>
    </source>
</evidence>
<keyword evidence="3" id="KW-0804">Transcription</keyword>
<evidence type="ECO:0000256" key="2">
    <source>
        <dbReference type="ARBA" id="ARBA00023125"/>
    </source>
</evidence>
<dbReference type="InterPro" id="IPR036388">
    <property type="entry name" value="WH-like_DNA-bd_sf"/>
</dbReference>
<dbReference type="GO" id="GO:0003700">
    <property type="term" value="F:DNA-binding transcription factor activity"/>
    <property type="evidence" value="ECO:0007669"/>
    <property type="project" value="TreeGrafter"/>
</dbReference>
<dbReference type="Gene3D" id="3.30.450.40">
    <property type="match status" value="1"/>
</dbReference>
<reference evidence="6 7" key="1">
    <citation type="submission" date="2019-03" db="EMBL/GenBank/DDBJ databases">
        <title>Genomic Encyclopedia of Type Strains, Phase IV (KMG-IV): sequencing the most valuable type-strain genomes for metagenomic binning, comparative biology and taxonomic classification.</title>
        <authorList>
            <person name="Goeker M."/>
        </authorList>
    </citation>
    <scope>NUCLEOTIDE SEQUENCE [LARGE SCALE GENOMIC DNA]</scope>
    <source>
        <strain evidence="6 7">DSM 104836</strain>
    </source>
</reference>
<accession>A0A4V2UM91</accession>
<name>A0A4V2UM91_9RHOB</name>
<dbReference type="PROSITE" id="PS51077">
    <property type="entry name" value="HTH_ICLR"/>
    <property type="match status" value="1"/>
</dbReference>
<dbReference type="Pfam" id="PF09339">
    <property type="entry name" value="HTH_IclR"/>
    <property type="match status" value="1"/>
</dbReference>
<dbReference type="SUPFAM" id="SSF55781">
    <property type="entry name" value="GAF domain-like"/>
    <property type="match status" value="1"/>
</dbReference>
<dbReference type="EMBL" id="SLZU01000031">
    <property type="protein sequence ID" value="TCS55265.1"/>
    <property type="molecule type" value="Genomic_DNA"/>
</dbReference>
<proteinExistence type="predicted"/>
<evidence type="ECO:0000256" key="1">
    <source>
        <dbReference type="ARBA" id="ARBA00023015"/>
    </source>
</evidence>
<dbReference type="InterPro" id="IPR029016">
    <property type="entry name" value="GAF-like_dom_sf"/>
</dbReference>
<evidence type="ECO:0000313" key="7">
    <source>
        <dbReference type="Proteomes" id="UP000295696"/>
    </source>
</evidence>
<dbReference type="PANTHER" id="PTHR30136">
    <property type="entry name" value="HELIX-TURN-HELIX TRANSCRIPTIONAL REGULATOR, ICLR FAMILY"/>
    <property type="match status" value="1"/>
</dbReference>
<dbReference type="InterPro" id="IPR014757">
    <property type="entry name" value="Tscrpt_reg_IclR_C"/>
</dbReference>
<feature type="domain" description="IclR-ED" evidence="5">
    <location>
        <begin position="88"/>
        <end position="272"/>
    </location>
</feature>
<dbReference type="GO" id="GO:0003677">
    <property type="term" value="F:DNA binding"/>
    <property type="evidence" value="ECO:0007669"/>
    <property type="project" value="UniProtKB-KW"/>
</dbReference>
<comment type="caution">
    <text evidence="6">The sequence shown here is derived from an EMBL/GenBank/DDBJ whole genome shotgun (WGS) entry which is preliminary data.</text>
</comment>
<dbReference type="AlphaFoldDB" id="A0A4V2UM91"/>
<feature type="domain" description="HTH iclR-type" evidence="4">
    <location>
        <begin position="25"/>
        <end position="87"/>
    </location>
</feature>
<gene>
    <name evidence="6" type="ORF">EDD52_13117</name>
</gene>
<protein>
    <submittedName>
        <fullName evidence="6">IclR family transcriptional regulator</fullName>
    </submittedName>
</protein>